<feature type="compositionally biased region" description="Polar residues" evidence="4">
    <location>
        <begin position="262"/>
        <end position="272"/>
    </location>
</feature>
<dbReference type="InterPro" id="IPR008979">
    <property type="entry name" value="Galactose-bd-like_sf"/>
</dbReference>
<dbReference type="SUPFAM" id="SSF49265">
    <property type="entry name" value="Fibronectin type III"/>
    <property type="match status" value="6"/>
</dbReference>
<dbReference type="Proteomes" id="UP001164390">
    <property type="component" value="Chromosome"/>
</dbReference>
<dbReference type="GO" id="GO:0016020">
    <property type="term" value="C:membrane"/>
    <property type="evidence" value="ECO:0007669"/>
    <property type="project" value="UniProtKB-SubCell"/>
</dbReference>
<evidence type="ECO:0000313" key="6">
    <source>
        <dbReference type="EMBL" id="UYM04017.1"/>
    </source>
</evidence>
<keyword evidence="1" id="KW-0732">Signal</keyword>
<feature type="region of interest" description="Disordered" evidence="4">
    <location>
        <begin position="350"/>
        <end position="379"/>
    </location>
</feature>
<dbReference type="Gene3D" id="2.60.40.10">
    <property type="entry name" value="Immunoglobulins"/>
    <property type="match status" value="11"/>
</dbReference>
<feature type="domain" description="Fibronectin type-III" evidence="5">
    <location>
        <begin position="1043"/>
        <end position="1139"/>
    </location>
</feature>
<dbReference type="Gene3D" id="2.120.10.30">
    <property type="entry name" value="TolB, C-terminal domain"/>
    <property type="match status" value="1"/>
</dbReference>
<feature type="region of interest" description="Disordered" evidence="4">
    <location>
        <begin position="2611"/>
        <end position="2630"/>
    </location>
</feature>
<dbReference type="InterPro" id="IPR011042">
    <property type="entry name" value="6-blade_b-propeller_TolB-like"/>
</dbReference>
<dbReference type="InterPro" id="IPR036116">
    <property type="entry name" value="FN3_sf"/>
</dbReference>
<dbReference type="KEGG" id="sgrg:L0C25_15870"/>
<reference evidence="6" key="1">
    <citation type="submission" date="2022-01" db="EMBL/GenBank/DDBJ databases">
        <title>Nocardioidaceae gen. sp. A5X3R13.</title>
        <authorList>
            <person name="Lopez Marin M.A."/>
            <person name="Uhlik O."/>
        </authorList>
    </citation>
    <scope>NUCLEOTIDE SEQUENCE</scope>
    <source>
        <strain evidence="6">A5X3R13</strain>
    </source>
</reference>
<feature type="region of interest" description="Disordered" evidence="4">
    <location>
        <begin position="742"/>
        <end position="768"/>
    </location>
</feature>
<keyword evidence="3" id="KW-0119">Carbohydrate metabolism</keyword>
<evidence type="ECO:0000313" key="7">
    <source>
        <dbReference type="Proteomes" id="UP001164390"/>
    </source>
</evidence>
<dbReference type="GO" id="GO:0016798">
    <property type="term" value="F:hydrolase activity, acting on glycosyl bonds"/>
    <property type="evidence" value="ECO:0007669"/>
    <property type="project" value="UniProtKB-KW"/>
</dbReference>
<feature type="domain" description="Fibronectin type-III" evidence="5">
    <location>
        <begin position="2683"/>
        <end position="2779"/>
    </location>
</feature>
<keyword evidence="3" id="KW-0624">Polysaccharide degradation</keyword>
<dbReference type="InterPro" id="IPR032812">
    <property type="entry name" value="SbsA_Ig"/>
</dbReference>
<dbReference type="SMART" id="SM00060">
    <property type="entry name" value="FN3"/>
    <property type="match status" value="9"/>
</dbReference>
<feature type="compositionally biased region" description="Basic and acidic residues" evidence="4">
    <location>
        <begin position="358"/>
        <end position="369"/>
    </location>
</feature>
<dbReference type="SUPFAM" id="SSF49785">
    <property type="entry name" value="Galactose-binding domain-like"/>
    <property type="match status" value="4"/>
</dbReference>
<sequence>MRSTPSSRRIHGRFLHVLLGLALLLGLTAITPAYASASASHARQVGESALARPDAKSVATCAKKGAYLAQYYRGRHLKGKPVKARCEKRVDATYPRGKGPKGVNVGPNNFSVKWTTIDHTKARRYDFRAVADNWISIRVDGKQVDGTHQAGRYVSGVRSLRKGKHTVQFRYTKLGGAGYVRGEYVRAPDKKAPRTPRSLRAKAGDSSVALRWKGSNEIDLRGYLVYHGSKKLAEVKGTRFTDTKAENGKDYTYRVRSIDYRGNQSGRSNADTATPKDETAPAMPQGLAAVEGDGKVDLSWEEDSGSDVEKYLIYRDDIEIDTVTGGQTSYLDADVVNGTTYRYEIVAVDEAGNPSERSAPKDATPEDRTAPQIPDGLTANEANDAVVLDWNDNPDDTVHYDVYRADNANVDTTGTPISPEDLAESTFTDTDVEVDSMYYYRVVAVDGNGNRSEPSEIASITVGDQEAPLAPTELAATAGDGQVDLEWAASASDDVAGYRIYRATTPTVDIAPANLIDGLGNVAEYSDQDVENDTTYYYAVVTVDQAGNASPSSEIASATPTDTTAPGAPAGLAATGGDGLVELAWDASADSDVTGYRVYRGDTADVATGVGATPISGDTPLATLAYTDTDVDNDSTYFYVVVAVDGHGNVSAASDAASATPSDTTPPGAPTGLVATPGDGEVALDWDDSADADFDHFAVYRTTDVNALVDDDPIAEPETSEYADTDVENGTTYHYTVVAVDTHGNTSPESDSVDATPVDESAPALPSGLSATASASAIDLAWDENGESDLAGYNVFRAEVPEVPTDGDPLNDGLLTEPAFSDDAASTGTQYFYVVVAVDDDGNVSAPSEAADATIAAPEPVHEKYSFTTTADTAVPAGYTKNDGSAWTDPAGIGWVTEASLDAEEHEPLDLTKNTRVRNARQGVSELQRRLIHMHYGDVETPDTTTTQTAGAFERSVPDGWYQVKVSVGDQPGGPGYDSQHTINVEGETAIDGFQGSAAKEFETGTATVEVTDGRLTVDAIGGTNTKLNYLELDATDEPDTEAPAAPTGVSATAGDAQIDVTWDESGEEDLAGYNVYRGESADVSTDGDPMNTELLTALSFRDDTAEPGTEYFYVVTALDDSGNESDASEPSAGATVPAGAEVHDKFSFTTSADTDVPDGYTKNDGSPWTDAAGLGWVEEESLDSADHTPLDLTRNTRIRPRASIGALQNRLIHLHYGDIVPASTNGEPTPGAFELAVPDGWYEVKASVGDQPGGAKAGCPEPCYDSVHRVNVEGQTAISDFQATADSEFKIGTTIVEVTDGRLTVDSIGGNNTKLNYLEVDSTDEPAEPDVHQKVRFADQASTPPAGYLKDFGQAYGERTGEDQGAGLSYGWLELGTDDPVSLVGNGRNRLTDPTPPPSGTPELRAGLMHMQLPENATNGVDTPGDWAMAVPDGTYDVEVSVGDAGTAVDSEHWLNLEGQNAIAAFVPTGGAGSATHHTTAERTVTVSDGELTVSPEGGTNTKINWVTIDSVPGSSDRPSVRATTPANLATDVDPKSTSVVSDLDLVDGGVEPDTLDGGTVTLTKVADDSAMDGTAYTSGGADTIGFAPAAELEADTLYRFEVTDGVEDVDGNAFLPYSMVFETGTSETGGGPVAFDKSDSGAPRGAQYTSVVKGPDGKLYAGSITGEIYRFDIESDGTLANRQTINTVKNYSNAAASGDTYQKGTRSVIGLAFDPSSTADNLILWISDNAPYLGASNVPDSSGRIAKLTGTNLENYTAVLEHLPRSVKDHETNSLAFGPDGALYFNQGANNAMGAPDGAWANRSERLLSAAVLRLDTSKLPSDLPLDVGTGDAGDYDPFATSAPLTIYGHGVRNAYDLVWHSNGHLYVPTNGSAAGGNVPTVPDPLPAVCAQRPDGGYTGPKVAGVDNNPAETDYVFDIKKGQYYGHPNPSRCEYVLNNGNPTAGADPFENSKYPVGTQPDPNYALSDVYDAGSHASANGVIEYEGGAFGGALDGKLLYVRYSDGQDIVTFDVGANGKLTNRTVGRTGLTGFNQPLDLTEDVTTGNLYVTELSGNSGIVLLKPQGGGGGPVGNATDRLVFSGPTGSTSDPLDAVVDNDGSDDLVVTGATLGGANANQFALGSSTFPQTVEPGASLDLAVTFKPTSVGVKSANLVLATNAGPKTVRLRGLAAAGLGGGNEPSLQRVMDTLEIPVDVGDPDPSNAAMPSTQGMIGDEVPAQLFKKAAFDTPITVTPVAAYGPQNDDPAIHVGWYEASSASGLHEQFDVAAGDAQGLMIDPDGTTTGIDPGEDASFGFYSEWPYFDGRKAYTEDALNTWDSTLPHHVRVYPYKNSDGTVEPDTYVVATEEVPGSNFDGQDIVLVVTNVEPYVPEASDAVLKTTNLDGVPYDDRLAFSRIQSPADGNQKTHDVSTVRISNTGTESMQVTDLNVVGNFEIADAPGVPFDIPAGGHEDVSVRFTATGGNVHTGSLTINSNAGTNGVESVALAGFWQSQSEGGQEPSVAEMAQVFGYTTTIPTNLNGDGLVQAVGDEVLSPYWRRANTGAPVRVRQLAAYHTYGNGASFQWTEQSGARHGVTNFDTPYSQSILPPRSGGWPVSFTPGQAVFGFAVDGESSDDTKNNQSADEANGCPGPCGHHVRIFPVKDREGDVVPNSYLLTMDYSGINYDYNDNVYLIENITPTKLPTPKGVSALAEDGKVTLTWSPIDQEGVGYRVWRSTTPDVPVDDAHRVSGTDPLTESELVDEDVTNGTTYYYVVRAVVQGVSNSDSTQPVAATPNDAGAFVEKVNFQNQSAPLPAGYLKDFGQSYGARTGADQGSGLSYGWITEDGGQPVDLSVGGTTGPGNGRDRNAEDDQRLDTLMHMQGDDVPDFNGTPIAGKWEVAVPDGTYAVTVAVGDPNNNTDPEIHTINVEGTNAISGFVPSGSAGSASHHETATVEVEVEDGRLTVDALGGTNTKVNYVDIAATN</sequence>
<feature type="domain" description="Fibronectin type-III" evidence="5">
    <location>
        <begin position="467"/>
        <end position="567"/>
    </location>
</feature>
<evidence type="ECO:0000259" key="5">
    <source>
        <dbReference type="PROSITE" id="PS50853"/>
    </source>
</evidence>
<proteinExistence type="predicted"/>
<evidence type="ECO:0000256" key="2">
    <source>
        <dbReference type="ARBA" id="ARBA00023295"/>
    </source>
</evidence>
<dbReference type="EMBL" id="CP094970">
    <property type="protein sequence ID" value="UYM04017.1"/>
    <property type="molecule type" value="Genomic_DNA"/>
</dbReference>
<dbReference type="SUPFAM" id="SSF63829">
    <property type="entry name" value="Calcium-dependent phosphotriesterase"/>
    <property type="match status" value="1"/>
</dbReference>
<dbReference type="Pfam" id="PF13205">
    <property type="entry name" value="Big_5"/>
    <property type="match status" value="1"/>
</dbReference>
<dbReference type="CDD" id="cd00063">
    <property type="entry name" value="FN3"/>
    <property type="match status" value="3"/>
</dbReference>
<dbReference type="InterPro" id="IPR013783">
    <property type="entry name" value="Ig-like_fold"/>
</dbReference>
<dbReference type="NCBIfam" id="NF012200">
    <property type="entry name" value="choice_anch_D"/>
    <property type="match status" value="1"/>
</dbReference>
<evidence type="ECO:0000256" key="3">
    <source>
        <dbReference type="ARBA" id="ARBA00023326"/>
    </source>
</evidence>
<dbReference type="GO" id="GO:0000272">
    <property type="term" value="P:polysaccharide catabolic process"/>
    <property type="evidence" value="ECO:0007669"/>
    <property type="project" value="UniProtKB-KW"/>
</dbReference>
<dbReference type="PANTHER" id="PTHR46957:SF3">
    <property type="entry name" value="CYTOKINE RECEPTOR"/>
    <property type="match status" value="1"/>
</dbReference>
<feature type="domain" description="Fibronectin type-III" evidence="5">
    <location>
        <begin position="666"/>
        <end position="761"/>
    </location>
</feature>
<organism evidence="6 7">
    <name type="scientific">Solicola gregarius</name>
    <dbReference type="NCBI Taxonomy" id="2908642"/>
    <lineage>
        <taxon>Bacteria</taxon>
        <taxon>Bacillati</taxon>
        <taxon>Actinomycetota</taxon>
        <taxon>Actinomycetes</taxon>
        <taxon>Propionibacteriales</taxon>
        <taxon>Nocardioidaceae</taxon>
        <taxon>Solicola</taxon>
    </lineage>
</organism>
<feature type="domain" description="Fibronectin type-III" evidence="5">
    <location>
        <begin position="280"/>
        <end position="368"/>
    </location>
</feature>
<name>A0AA46YJ78_9ACTN</name>
<feature type="domain" description="Fibronectin type-III" evidence="5">
    <location>
        <begin position="762"/>
        <end position="860"/>
    </location>
</feature>
<feature type="region of interest" description="Disordered" evidence="4">
    <location>
        <begin position="652"/>
        <end position="672"/>
    </location>
</feature>
<gene>
    <name evidence="6" type="ORF">L0C25_15870</name>
</gene>
<dbReference type="RefSeq" id="WP_271632660.1">
    <property type="nucleotide sequence ID" value="NZ_CP094970.1"/>
</dbReference>
<evidence type="ECO:0000256" key="4">
    <source>
        <dbReference type="SAM" id="MobiDB-lite"/>
    </source>
</evidence>
<keyword evidence="7" id="KW-1185">Reference proteome</keyword>
<dbReference type="InterPro" id="IPR050713">
    <property type="entry name" value="RTP_Phos/Ushers"/>
</dbReference>
<dbReference type="PANTHER" id="PTHR46957">
    <property type="entry name" value="CYTOKINE RECEPTOR"/>
    <property type="match status" value="1"/>
</dbReference>
<dbReference type="Gene3D" id="2.60.120.430">
    <property type="entry name" value="Galactose-binding lectin"/>
    <property type="match status" value="4"/>
</dbReference>
<dbReference type="PROSITE" id="PS50853">
    <property type="entry name" value="FN3"/>
    <property type="match status" value="7"/>
</dbReference>
<keyword evidence="2" id="KW-0326">Glycosidase</keyword>
<feature type="region of interest" description="Disordered" evidence="4">
    <location>
        <begin position="260"/>
        <end position="281"/>
    </location>
</feature>
<feature type="domain" description="Fibronectin type-III" evidence="5">
    <location>
        <begin position="370"/>
        <end position="465"/>
    </location>
</feature>
<accession>A0AA46YJ78</accession>
<protein>
    <submittedName>
        <fullName evidence="6">Choice-of-anchor D domain-containing protein</fullName>
    </submittedName>
</protein>
<evidence type="ECO:0000256" key="1">
    <source>
        <dbReference type="ARBA" id="ARBA00022729"/>
    </source>
</evidence>
<keyword evidence="2" id="KW-0378">Hydrolase</keyword>
<dbReference type="InterPro" id="IPR003961">
    <property type="entry name" value="FN3_dom"/>
</dbReference>